<dbReference type="PANTHER" id="PTHR10815:SF13">
    <property type="entry name" value="METHYLATED-DNA--PROTEIN-CYSTEINE METHYLTRANSFERASE"/>
    <property type="match status" value="1"/>
</dbReference>
<comment type="catalytic activity">
    <reaction evidence="8 9">
        <text>a 6-O-methyl-2'-deoxyguanosine in DNA + L-cysteinyl-[protein] = S-methyl-L-cysteinyl-[protein] + a 2'-deoxyguanosine in DNA</text>
        <dbReference type="Rhea" id="RHEA:24000"/>
        <dbReference type="Rhea" id="RHEA-COMP:10131"/>
        <dbReference type="Rhea" id="RHEA-COMP:10132"/>
        <dbReference type="Rhea" id="RHEA-COMP:11367"/>
        <dbReference type="Rhea" id="RHEA-COMP:11368"/>
        <dbReference type="ChEBI" id="CHEBI:29950"/>
        <dbReference type="ChEBI" id="CHEBI:82612"/>
        <dbReference type="ChEBI" id="CHEBI:85445"/>
        <dbReference type="ChEBI" id="CHEBI:85448"/>
        <dbReference type="EC" id="2.1.1.63"/>
    </reaction>
</comment>
<name>A0A267MNA3_9FIRM</name>
<dbReference type="OrthoDB" id="9802228at2"/>
<comment type="subcellular location">
    <subcellularLocation>
        <location evidence="9">Cytoplasm</location>
    </subcellularLocation>
</comment>
<evidence type="ECO:0000256" key="1">
    <source>
        <dbReference type="ARBA" id="ARBA00001286"/>
    </source>
</evidence>
<comment type="miscellaneous">
    <text evidence="9">This enzyme catalyzes only one turnover and therefore is not strictly catalytic. According to one definition, an enzyme is a biocatalyst that acts repeatedly and over many reaction cycles.</text>
</comment>
<evidence type="ECO:0000256" key="4">
    <source>
        <dbReference type="ARBA" id="ARBA00022603"/>
    </source>
</evidence>
<dbReference type="InterPro" id="IPR023546">
    <property type="entry name" value="MGMT"/>
</dbReference>
<evidence type="ECO:0000256" key="6">
    <source>
        <dbReference type="ARBA" id="ARBA00022763"/>
    </source>
</evidence>
<dbReference type="PROSITE" id="PS00374">
    <property type="entry name" value="MGMT"/>
    <property type="match status" value="1"/>
</dbReference>
<gene>
    <name evidence="12" type="ORF">CCE28_01205</name>
</gene>
<dbReference type="InterPro" id="IPR008332">
    <property type="entry name" value="MethylG_MeTrfase_N"/>
</dbReference>
<evidence type="ECO:0000256" key="7">
    <source>
        <dbReference type="ARBA" id="ARBA00023204"/>
    </source>
</evidence>
<proteinExistence type="inferred from homology"/>
<protein>
    <recommendedName>
        <fullName evidence="9">Methylated-DNA--protein-cysteine methyltransferase</fullName>
        <ecNumber evidence="9">2.1.1.63</ecNumber>
    </recommendedName>
    <alternativeName>
        <fullName evidence="9">6-O-methylguanine-DNA methyltransferase</fullName>
        <shortName evidence="9">MGMT</shortName>
    </alternativeName>
    <alternativeName>
        <fullName evidence="9">O-6-methylguanine-DNA-alkyltransferase</fullName>
    </alternativeName>
</protein>
<keyword evidence="4 9" id="KW-0489">Methyltransferase</keyword>
<comment type="catalytic activity">
    <reaction evidence="1 9">
        <text>a 4-O-methyl-thymidine in DNA + L-cysteinyl-[protein] = a thymidine in DNA + S-methyl-L-cysteinyl-[protein]</text>
        <dbReference type="Rhea" id="RHEA:53428"/>
        <dbReference type="Rhea" id="RHEA-COMP:10131"/>
        <dbReference type="Rhea" id="RHEA-COMP:10132"/>
        <dbReference type="Rhea" id="RHEA-COMP:13555"/>
        <dbReference type="Rhea" id="RHEA-COMP:13556"/>
        <dbReference type="ChEBI" id="CHEBI:29950"/>
        <dbReference type="ChEBI" id="CHEBI:82612"/>
        <dbReference type="ChEBI" id="CHEBI:137386"/>
        <dbReference type="ChEBI" id="CHEBI:137387"/>
        <dbReference type="EC" id="2.1.1.63"/>
    </reaction>
</comment>
<dbReference type="Pfam" id="PF02870">
    <property type="entry name" value="Methyltransf_1N"/>
    <property type="match status" value="1"/>
</dbReference>
<evidence type="ECO:0000256" key="2">
    <source>
        <dbReference type="ARBA" id="ARBA00008711"/>
    </source>
</evidence>
<evidence type="ECO:0000256" key="3">
    <source>
        <dbReference type="ARBA" id="ARBA00022490"/>
    </source>
</evidence>
<dbReference type="InterPro" id="IPR036217">
    <property type="entry name" value="MethylDNA_cys_MeTrfase_DNAb"/>
</dbReference>
<keyword evidence="5 9" id="KW-0808">Transferase</keyword>
<evidence type="ECO:0000256" key="8">
    <source>
        <dbReference type="ARBA" id="ARBA00049348"/>
    </source>
</evidence>
<keyword evidence="7 9" id="KW-0234">DNA repair</keyword>
<dbReference type="PANTHER" id="PTHR10815">
    <property type="entry name" value="METHYLATED-DNA--PROTEIN-CYSTEINE METHYLTRANSFERASE"/>
    <property type="match status" value="1"/>
</dbReference>
<feature type="domain" description="Methylated-DNA-[protein]-cysteine S-methyltransferase DNA binding" evidence="10">
    <location>
        <begin position="72"/>
        <end position="151"/>
    </location>
</feature>
<dbReference type="SUPFAM" id="SSF53155">
    <property type="entry name" value="Methylated DNA-protein cysteine methyltransferase domain"/>
    <property type="match status" value="1"/>
</dbReference>
<evidence type="ECO:0000256" key="9">
    <source>
        <dbReference type="HAMAP-Rule" id="MF_00772"/>
    </source>
</evidence>
<feature type="active site" description="Nucleophile; methyl group acceptor" evidence="9">
    <location>
        <position position="123"/>
    </location>
</feature>
<evidence type="ECO:0000313" key="12">
    <source>
        <dbReference type="EMBL" id="PAB61074.1"/>
    </source>
</evidence>
<dbReference type="GO" id="GO:0006307">
    <property type="term" value="P:DNA alkylation repair"/>
    <property type="evidence" value="ECO:0007669"/>
    <property type="project" value="UniProtKB-UniRule"/>
</dbReference>
<dbReference type="EMBL" id="NIBG01000001">
    <property type="protein sequence ID" value="PAB61074.1"/>
    <property type="molecule type" value="Genomic_DNA"/>
</dbReference>
<evidence type="ECO:0000256" key="5">
    <source>
        <dbReference type="ARBA" id="ARBA00022679"/>
    </source>
</evidence>
<dbReference type="GO" id="GO:0003908">
    <property type="term" value="F:methylated-DNA-[protein]-cysteine S-methyltransferase activity"/>
    <property type="evidence" value="ECO:0007669"/>
    <property type="project" value="UniProtKB-UniRule"/>
</dbReference>
<dbReference type="FunFam" id="1.10.10.10:FF:000214">
    <property type="entry name" value="Methylated-DNA--protein-cysteine methyltransferase"/>
    <property type="match status" value="1"/>
</dbReference>
<comment type="function">
    <text evidence="9">Involved in the cellular defense against the biological effects of O6-methylguanine (O6-MeG) and O4-methylthymine (O4-MeT) in DNA. Repairs the methylated nucleobase in DNA by stoichiometrically transferring the methyl group to a cysteine residue in the enzyme. This is a suicide reaction: the enzyme is irreversibly inactivated.</text>
</comment>
<comment type="caution">
    <text evidence="12">The sequence shown here is derived from an EMBL/GenBank/DDBJ whole genome shotgun (WGS) entry which is preliminary data.</text>
</comment>
<dbReference type="Gene3D" id="3.30.160.70">
    <property type="entry name" value="Methylated DNA-protein cysteine methyltransferase domain"/>
    <property type="match status" value="1"/>
</dbReference>
<keyword evidence="3 9" id="KW-0963">Cytoplasm</keyword>
<dbReference type="InterPro" id="IPR036388">
    <property type="entry name" value="WH-like_DNA-bd_sf"/>
</dbReference>
<evidence type="ECO:0000313" key="13">
    <source>
        <dbReference type="Proteomes" id="UP000216024"/>
    </source>
</evidence>
<dbReference type="Gene3D" id="1.10.10.10">
    <property type="entry name" value="Winged helix-like DNA-binding domain superfamily/Winged helix DNA-binding domain"/>
    <property type="match status" value="1"/>
</dbReference>
<dbReference type="CDD" id="cd06445">
    <property type="entry name" value="ATase"/>
    <property type="match status" value="1"/>
</dbReference>
<dbReference type="InterPro" id="IPR001497">
    <property type="entry name" value="MethylDNA_cys_MeTrfase_AS"/>
</dbReference>
<feature type="domain" description="Methylguanine DNA methyltransferase ribonuclease-like" evidence="11">
    <location>
        <begin position="5"/>
        <end position="68"/>
    </location>
</feature>
<dbReference type="SUPFAM" id="SSF46767">
    <property type="entry name" value="Methylated DNA-protein cysteine methyltransferase, C-terminal domain"/>
    <property type="match status" value="1"/>
</dbReference>
<sequence length="155" mass="17730">MIKEYYSYYESELGTVEIITSDDSVLSIMFVEEKKEETEKPEILKEALVQIKEYFEGNRKEFHLKIDFVGTDFQKKVWNELLNIPYGQVVSYKDIAVRIGNEKAVRAVGTTNGKNKISIVVPCHRVIGSNGKLTGYAGGVHRKDWLLNHEKKSSN</sequence>
<dbReference type="InterPro" id="IPR014048">
    <property type="entry name" value="MethylDNA_cys_MeTrfase_DNA-bd"/>
</dbReference>
<dbReference type="Pfam" id="PF01035">
    <property type="entry name" value="DNA_binding_1"/>
    <property type="match status" value="1"/>
</dbReference>
<dbReference type="EC" id="2.1.1.63" evidence="9"/>
<evidence type="ECO:0000259" key="10">
    <source>
        <dbReference type="Pfam" id="PF01035"/>
    </source>
</evidence>
<keyword evidence="6 9" id="KW-0227">DNA damage</keyword>
<dbReference type="GO" id="GO:0032259">
    <property type="term" value="P:methylation"/>
    <property type="evidence" value="ECO:0007669"/>
    <property type="project" value="UniProtKB-KW"/>
</dbReference>
<dbReference type="InterPro" id="IPR036631">
    <property type="entry name" value="MGMT_N_sf"/>
</dbReference>
<evidence type="ECO:0000259" key="11">
    <source>
        <dbReference type="Pfam" id="PF02870"/>
    </source>
</evidence>
<dbReference type="GO" id="GO:0005737">
    <property type="term" value="C:cytoplasm"/>
    <property type="evidence" value="ECO:0007669"/>
    <property type="project" value="UniProtKB-SubCell"/>
</dbReference>
<organism evidence="12 13">
    <name type="scientific">Anaeromicrobium sediminis</name>
    <dbReference type="NCBI Taxonomy" id="1478221"/>
    <lineage>
        <taxon>Bacteria</taxon>
        <taxon>Bacillati</taxon>
        <taxon>Bacillota</taxon>
        <taxon>Clostridia</taxon>
        <taxon>Peptostreptococcales</taxon>
        <taxon>Thermotaleaceae</taxon>
        <taxon>Anaeromicrobium</taxon>
    </lineage>
</organism>
<dbReference type="Proteomes" id="UP000216024">
    <property type="component" value="Unassembled WGS sequence"/>
</dbReference>
<dbReference type="HAMAP" id="MF_00772">
    <property type="entry name" value="OGT"/>
    <property type="match status" value="1"/>
</dbReference>
<dbReference type="AlphaFoldDB" id="A0A267MNA3"/>
<accession>A0A267MNA3</accession>
<dbReference type="RefSeq" id="WP_095130148.1">
    <property type="nucleotide sequence ID" value="NZ_NIBG01000001.1"/>
</dbReference>
<comment type="similarity">
    <text evidence="2 9">Belongs to the MGMT family.</text>
</comment>
<keyword evidence="13" id="KW-1185">Reference proteome</keyword>
<reference evidence="12 13" key="1">
    <citation type="submission" date="2017-06" db="EMBL/GenBank/DDBJ databases">
        <title>Draft genome sequence of anaerobic fermentative bacterium Anaeromicrobium sediminis DY2726D isolated from West Pacific Ocean sediments.</title>
        <authorList>
            <person name="Zeng X."/>
        </authorList>
    </citation>
    <scope>NUCLEOTIDE SEQUENCE [LARGE SCALE GENOMIC DNA]</scope>
    <source>
        <strain evidence="12 13">DY2726D</strain>
    </source>
</reference>
<dbReference type="NCBIfam" id="TIGR00589">
    <property type="entry name" value="ogt"/>
    <property type="match status" value="1"/>
</dbReference>